<name>A0AAD8JRL8_TARER</name>
<protein>
    <submittedName>
        <fullName evidence="1">Uncharacterized protein</fullName>
    </submittedName>
</protein>
<gene>
    <name evidence="1" type="ORF">QVD17_40095</name>
</gene>
<accession>A0AAD8JRL8</accession>
<dbReference type="AlphaFoldDB" id="A0AAD8JRL8"/>
<reference evidence="1" key="1">
    <citation type="journal article" date="2023" name="bioRxiv">
        <title>Improved chromosome-level genome assembly for marigold (Tagetes erecta).</title>
        <authorList>
            <person name="Jiang F."/>
            <person name="Yuan L."/>
            <person name="Wang S."/>
            <person name="Wang H."/>
            <person name="Xu D."/>
            <person name="Wang A."/>
            <person name="Fan W."/>
        </authorList>
    </citation>
    <scope>NUCLEOTIDE SEQUENCE</scope>
    <source>
        <strain evidence="1">WSJ</strain>
        <tissue evidence="1">Leaf</tissue>
    </source>
</reference>
<evidence type="ECO:0000313" key="1">
    <source>
        <dbReference type="EMBL" id="KAK1408373.1"/>
    </source>
</evidence>
<organism evidence="1 2">
    <name type="scientific">Tagetes erecta</name>
    <name type="common">African marigold</name>
    <dbReference type="NCBI Taxonomy" id="13708"/>
    <lineage>
        <taxon>Eukaryota</taxon>
        <taxon>Viridiplantae</taxon>
        <taxon>Streptophyta</taxon>
        <taxon>Embryophyta</taxon>
        <taxon>Tracheophyta</taxon>
        <taxon>Spermatophyta</taxon>
        <taxon>Magnoliopsida</taxon>
        <taxon>eudicotyledons</taxon>
        <taxon>Gunneridae</taxon>
        <taxon>Pentapetalae</taxon>
        <taxon>asterids</taxon>
        <taxon>campanulids</taxon>
        <taxon>Asterales</taxon>
        <taxon>Asteraceae</taxon>
        <taxon>Asteroideae</taxon>
        <taxon>Heliantheae alliance</taxon>
        <taxon>Tageteae</taxon>
        <taxon>Tagetes</taxon>
    </lineage>
</organism>
<dbReference type="EMBL" id="JAUHHV010000011">
    <property type="protein sequence ID" value="KAK1408373.1"/>
    <property type="molecule type" value="Genomic_DNA"/>
</dbReference>
<sequence length="80" mass="8897">MPDPFKHVVRHVTARFRSPSPSFACPSAIVVTKPQRGIVWIHGLDELNILIKTQIPLNNQIDPPHLSLSHTLNSLNKGSI</sequence>
<proteinExistence type="predicted"/>
<comment type="caution">
    <text evidence="1">The sequence shown here is derived from an EMBL/GenBank/DDBJ whole genome shotgun (WGS) entry which is preliminary data.</text>
</comment>
<evidence type="ECO:0000313" key="2">
    <source>
        <dbReference type="Proteomes" id="UP001229421"/>
    </source>
</evidence>
<dbReference type="Proteomes" id="UP001229421">
    <property type="component" value="Unassembled WGS sequence"/>
</dbReference>
<keyword evidence="2" id="KW-1185">Reference proteome</keyword>